<name>K4KNL7_SIMAS</name>
<gene>
    <name evidence="1" type="ordered locus">M5M_13405</name>
</gene>
<protein>
    <recommendedName>
        <fullName evidence="3">DUF3034 family protein</fullName>
    </recommendedName>
</protein>
<dbReference type="InterPro" id="IPR021393">
    <property type="entry name" value="DUF3034"/>
</dbReference>
<dbReference type="EMBL" id="CP003746">
    <property type="protein sequence ID" value="AFU99825.1"/>
    <property type="molecule type" value="Genomic_DNA"/>
</dbReference>
<dbReference type="AlphaFoldDB" id="K4KNL7"/>
<sequence>MQLEGSAGGGIVPWAVIGSYGHEDEWGASAALTKVQVNDLSITSAGFLLGVDNRWEFSVASQQLRLGADANAELAAATAGAWTKLTVQQDIFGVKARLAGDLIYGQMPLIAVGLQHKVNRDAELATQVLGAHTSRDNDYYVSATKLYLDALAGGNLLVNATARYTAANQAGLLGFGANGKLSPRWVPELSVGWQFASHWLVGMEYRKLPNGLASAPESRWADAFVAWFPNKRMSVVAAYADLGDVALWPEQRGWYLSVQINN</sequence>
<dbReference type="Proteomes" id="UP000000466">
    <property type="component" value="Chromosome"/>
</dbReference>
<organism evidence="1 2">
    <name type="scientific">Simiduia agarivorans (strain DSM 21679 / JCM 13881 / BCRC 17597 / SA1)</name>
    <dbReference type="NCBI Taxonomy" id="1117647"/>
    <lineage>
        <taxon>Bacteria</taxon>
        <taxon>Pseudomonadati</taxon>
        <taxon>Pseudomonadota</taxon>
        <taxon>Gammaproteobacteria</taxon>
        <taxon>Cellvibrionales</taxon>
        <taxon>Cellvibrionaceae</taxon>
        <taxon>Simiduia</taxon>
    </lineage>
</organism>
<evidence type="ECO:0000313" key="2">
    <source>
        <dbReference type="Proteomes" id="UP000000466"/>
    </source>
</evidence>
<dbReference type="STRING" id="1117647.M5M_13405"/>
<dbReference type="Pfam" id="PF11231">
    <property type="entry name" value="DUF3034"/>
    <property type="match status" value="1"/>
</dbReference>
<dbReference type="HOGENOM" id="CLU_070026_0_0_6"/>
<reference evidence="1 2" key="1">
    <citation type="journal article" date="2013" name="Genome Announc.">
        <title>Complete genome sequence of Simiduia agarivorans SA1(T), a marine bacterium able to degrade a variety of polysaccharides.</title>
        <authorList>
            <person name="Lin S.Y."/>
            <person name="Shieh W.Y."/>
            <person name="Chen J.S."/>
            <person name="Tang S.L."/>
        </authorList>
    </citation>
    <scope>NUCLEOTIDE SEQUENCE [LARGE SCALE GENOMIC DNA]</scope>
    <source>
        <strain evidence="2">DSM 21679 / JCM 13881 / BCRC 17597 / SA1</strain>
    </source>
</reference>
<proteinExistence type="predicted"/>
<evidence type="ECO:0008006" key="3">
    <source>
        <dbReference type="Google" id="ProtNLM"/>
    </source>
</evidence>
<dbReference type="KEGG" id="saga:M5M_13405"/>
<dbReference type="eggNOG" id="ENOG502Z9AA">
    <property type="taxonomic scope" value="Bacteria"/>
</dbReference>
<keyword evidence="2" id="KW-1185">Reference proteome</keyword>
<accession>K4KNL7</accession>
<evidence type="ECO:0000313" key="1">
    <source>
        <dbReference type="EMBL" id="AFU99825.1"/>
    </source>
</evidence>